<dbReference type="STRING" id="933084.A0A067PCE2"/>
<evidence type="ECO:0000313" key="2">
    <source>
        <dbReference type="Proteomes" id="UP000027265"/>
    </source>
</evidence>
<keyword evidence="2" id="KW-1185">Reference proteome</keyword>
<dbReference type="HOGENOM" id="CLU_154734_0_0_1"/>
<proteinExistence type="predicted"/>
<dbReference type="EMBL" id="KL197748">
    <property type="protein sequence ID" value="KDQ51475.1"/>
    <property type="molecule type" value="Genomic_DNA"/>
</dbReference>
<name>A0A067PCE2_9AGAM</name>
<organism evidence="1 2">
    <name type="scientific">Jaapia argillacea MUCL 33604</name>
    <dbReference type="NCBI Taxonomy" id="933084"/>
    <lineage>
        <taxon>Eukaryota</taxon>
        <taxon>Fungi</taxon>
        <taxon>Dikarya</taxon>
        <taxon>Basidiomycota</taxon>
        <taxon>Agaricomycotina</taxon>
        <taxon>Agaricomycetes</taxon>
        <taxon>Agaricomycetidae</taxon>
        <taxon>Jaapiales</taxon>
        <taxon>Jaapiaceae</taxon>
        <taxon>Jaapia</taxon>
    </lineage>
</organism>
<gene>
    <name evidence="1" type="ORF">JAAARDRAFT_108568</name>
</gene>
<protein>
    <submittedName>
        <fullName evidence="1">Uncharacterized protein</fullName>
    </submittedName>
</protein>
<accession>A0A067PCE2</accession>
<dbReference type="AlphaFoldDB" id="A0A067PCE2"/>
<dbReference type="InParanoid" id="A0A067PCE2"/>
<reference evidence="2" key="1">
    <citation type="journal article" date="2014" name="Proc. Natl. Acad. Sci. U.S.A.">
        <title>Extensive sampling of basidiomycete genomes demonstrates inadequacy of the white-rot/brown-rot paradigm for wood decay fungi.</title>
        <authorList>
            <person name="Riley R."/>
            <person name="Salamov A.A."/>
            <person name="Brown D.W."/>
            <person name="Nagy L.G."/>
            <person name="Floudas D."/>
            <person name="Held B.W."/>
            <person name="Levasseur A."/>
            <person name="Lombard V."/>
            <person name="Morin E."/>
            <person name="Otillar R."/>
            <person name="Lindquist E.A."/>
            <person name="Sun H."/>
            <person name="LaButti K.M."/>
            <person name="Schmutz J."/>
            <person name="Jabbour D."/>
            <person name="Luo H."/>
            <person name="Baker S.E."/>
            <person name="Pisabarro A.G."/>
            <person name="Walton J.D."/>
            <person name="Blanchette R.A."/>
            <person name="Henrissat B."/>
            <person name="Martin F."/>
            <person name="Cullen D."/>
            <person name="Hibbett D.S."/>
            <person name="Grigoriev I.V."/>
        </authorList>
    </citation>
    <scope>NUCLEOTIDE SEQUENCE [LARGE SCALE GENOMIC DNA]</scope>
    <source>
        <strain evidence="2">MUCL 33604</strain>
    </source>
</reference>
<sequence>KLRNRGVILEMNLEEAAEWLRGAPVQFSFTQHFGDAVSVKDRVFPVLVEFVPVTFQPEALGESKRVEKVNGMARGSIGAMSWVKPIYRWSAGQRTAHAVIRARSAMAANAIIRD</sequence>
<evidence type="ECO:0000313" key="1">
    <source>
        <dbReference type="EMBL" id="KDQ51475.1"/>
    </source>
</evidence>
<feature type="non-terminal residue" evidence="1">
    <location>
        <position position="1"/>
    </location>
</feature>
<dbReference type="OrthoDB" id="2800503at2759"/>
<dbReference type="Proteomes" id="UP000027265">
    <property type="component" value="Unassembled WGS sequence"/>
</dbReference>
<feature type="non-terminal residue" evidence="1">
    <location>
        <position position="114"/>
    </location>
</feature>